<evidence type="ECO:0000313" key="3">
    <source>
        <dbReference type="EMBL" id="MBC8209296.1"/>
    </source>
</evidence>
<protein>
    <submittedName>
        <fullName evidence="3">Aminopeptidase P family protein</fullName>
    </submittedName>
</protein>
<evidence type="ECO:0000313" key="4">
    <source>
        <dbReference type="Proteomes" id="UP000599024"/>
    </source>
</evidence>
<accession>A0A8J6NAM1</accession>
<dbReference type="InterPro" id="IPR000587">
    <property type="entry name" value="Creatinase_N"/>
</dbReference>
<dbReference type="GO" id="GO:0008235">
    <property type="term" value="F:metalloexopeptidase activity"/>
    <property type="evidence" value="ECO:0007669"/>
    <property type="project" value="UniProtKB-ARBA"/>
</dbReference>
<keyword evidence="3" id="KW-0645">Protease</keyword>
<dbReference type="GO" id="GO:0004177">
    <property type="term" value="F:aminopeptidase activity"/>
    <property type="evidence" value="ECO:0007669"/>
    <property type="project" value="UniProtKB-KW"/>
</dbReference>
<dbReference type="InterPro" id="IPR001714">
    <property type="entry name" value="Pept_M24_MAP"/>
</dbReference>
<dbReference type="Gene3D" id="3.90.230.10">
    <property type="entry name" value="Creatinase/methionine aminopeptidase superfamily"/>
    <property type="match status" value="1"/>
</dbReference>
<dbReference type="InterPro" id="IPR050659">
    <property type="entry name" value="Peptidase_M24B"/>
</dbReference>
<dbReference type="PRINTS" id="PR00599">
    <property type="entry name" value="MAPEPTIDASE"/>
</dbReference>
<dbReference type="PANTHER" id="PTHR46112:SF3">
    <property type="entry name" value="AMINOPEPTIDASE YPDF"/>
    <property type="match status" value="1"/>
</dbReference>
<dbReference type="EMBL" id="JACNLK010000088">
    <property type="protein sequence ID" value="MBC8209296.1"/>
    <property type="molecule type" value="Genomic_DNA"/>
</dbReference>
<dbReference type="Gene3D" id="3.40.350.10">
    <property type="entry name" value="Creatinase/prolidase N-terminal domain"/>
    <property type="match status" value="1"/>
</dbReference>
<reference evidence="3 4" key="1">
    <citation type="submission" date="2020-08" db="EMBL/GenBank/DDBJ databases">
        <title>Bridging the membrane lipid divide: bacteria of the FCB group superphylum have the potential to synthesize archaeal ether lipids.</title>
        <authorList>
            <person name="Villanueva L."/>
            <person name="Von Meijenfeldt F.A.B."/>
            <person name="Westbye A.B."/>
            <person name="Yadav S."/>
            <person name="Hopmans E.C."/>
            <person name="Dutilh B.E."/>
            <person name="Sinninghe Damste J.S."/>
        </authorList>
    </citation>
    <scope>NUCLEOTIDE SEQUENCE [LARGE SCALE GENOMIC DNA]</scope>
    <source>
        <strain evidence="3">NIOZ-UU81</strain>
    </source>
</reference>
<dbReference type="Proteomes" id="UP000599024">
    <property type="component" value="Unassembled WGS sequence"/>
</dbReference>
<comment type="caution">
    <text evidence="3">The sequence shown here is derived from an EMBL/GenBank/DDBJ whole genome shotgun (WGS) entry which is preliminary data.</text>
</comment>
<dbReference type="CDD" id="cd01092">
    <property type="entry name" value="APP-like"/>
    <property type="match status" value="1"/>
</dbReference>
<gene>
    <name evidence="3" type="ORF">H8E79_09050</name>
</gene>
<dbReference type="InterPro" id="IPR036005">
    <property type="entry name" value="Creatinase/aminopeptidase-like"/>
</dbReference>
<sequence length="366" mass="40570">MNYKQRIRAIQARLRRNQIDALLVSQPENRRYLCGYSASDHSINESSGFLLIHARQDPWLLTDFRFQQQAEAEAKDCRVEPYPKGLLKLLNQLLPDLGIRSLAFESHYTLHDTTQKLAIMAEKLAINLRPLSGWIEALRLIKDKDEIDRIRAAVILNEQIFQHVHQTIQPGQTEIEVALALENRMRTQGAEGPSFETIVASGPNSALPHAVPGVTAIQANQPLMIDMGLILDGYCSDMTRTFVAGVTDVKYLKIHRLVRKAQLAAQAEIRAGIPAAKVDHIARKIITDGGYGDAFGHALGHGVGLAVHEDPRLSARNRSHLKAGMVITVEPGIYLPGWGGVRLENMVVVSEDGCEILNQDHTGLDL</sequence>
<feature type="domain" description="Creatinase N-terminal" evidence="2">
    <location>
        <begin position="6"/>
        <end position="141"/>
    </location>
</feature>
<dbReference type="InterPro" id="IPR029149">
    <property type="entry name" value="Creatin/AminoP/Spt16_N"/>
</dbReference>
<dbReference type="PANTHER" id="PTHR46112">
    <property type="entry name" value="AMINOPEPTIDASE"/>
    <property type="match status" value="1"/>
</dbReference>
<evidence type="ECO:0000259" key="1">
    <source>
        <dbReference type="Pfam" id="PF00557"/>
    </source>
</evidence>
<dbReference type="Pfam" id="PF00557">
    <property type="entry name" value="Peptidase_M24"/>
    <property type="match status" value="1"/>
</dbReference>
<name>A0A8J6NAM1_9BACT</name>
<dbReference type="AlphaFoldDB" id="A0A8J6NAM1"/>
<proteinExistence type="predicted"/>
<keyword evidence="3" id="KW-0031">Aminopeptidase</keyword>
<dbReference type="SUPFAM" id="SSF53092">
    <property type="entry name" value="Creatinase/prolidase N-terminal domain"/>
    <property type="match status" value="1"/>
</dbReference>
<evidence type="ECO:0000259" key="2">
    <source>
        <dbReference type="Pfam" id="PF01321"/>
    </source>
</evidence>
<organism evidence="3 4">
    <name type="scientific">Candidatus Desulfatifera sulfidica</name>
    <dbReference type="NCBI Taxonomy" id="2841691"/>
    <lineage>
        <taxon>Bacteria</taxon>
        <taxon>Pseudomonadati</taxon>
        <taxon>Thermodesulfobacteriota</taxon>
        <taxon>Desulfobulbia</taxon>
        <taxon>Desulfobulbales</taxon>
        <taxon>Desulfobulbaceae</taxon>
        <taxon>Candidatus Desulfatifera</taxon>
    </lineage>
</organism>
<dbReference type="SUPFAM" id="SSF55920">
    <property type="entry name" value="Creatinase/aminopeptidase"/>
    <property type="match status" value="1"/>
</dbReference>
<keyword evidence="3" id="KW-0378">Hydrolase</keyword>
<dbReference type="Pfam" id="PF01321">
    <property type="entry name" value="Creatinase_N"/>
    <property type="match status" value="1"/>
</dbReference>
<dbReference type="InterPro" id="IPR000994">
    <property type="entry name" value="Pept_M24"/>
</dbReference>
<feature type="domain" description="Peptidase M24" evidence="1">
    <location>
        <begin position="149"/>
        <end position="351"/>
    </location>
</feature>